<dbReference type="SMART" id="SM00563">
    <property type="entry name" value="PlsC"/>
    <property type="match status" value="1"/>
</dbReference>
<keyword evidence="5" id="KW-1185">Reference proteome</keyword>
<gene>
    <name evidence="4" type="ORF">GCM10022236_12640</name>
</gene>
<dbReference type="GO" id="GO:0016746">
    <property type="term" value="F:acyltransferase activity"/>
    <property type="evidence" value="ECO:0007669"/>
    <property type="project" value="UniProtKB-KW"/>
</dbReference>
<dbReference type="EMBL" id="BAABAB010000007">
    <property type="protein sequence ID" value="GAA3612277.1"/>
    <property type="molecule type" value="Genomic_DNA"/>
</dbReference>
<dbReference type="InterPro" id="IPR002123">
    <property type="entry name" value="Plipid/glycerol_acylTrfase"/>
</dbReference>
<dbReference type="Pfam" id="PF01553">
    <property type="entry name" value="Acyltransferase"/>
    <property type="match status" value="1"/>
</dbReference>
<dbReference type="RefSeq" id="WP_344802496.1">
    <property type="nucleotide sequence ID" value="NZ_BAABAB010000007.1"/>
</dbReference>
<evidence type="ECO:0000259" key="3">
    <source>
        <dbReference type="SMART" id="SM00563"/>
    </source>
</evidence>
<keyword evidence="1" id="KW-0808">Transferase</keyword>
<evidence type="ECO:0000256" key="2">
    <source>
        <dbReference type="ARBA" id="ARBA00023315"/>
    </source>
</evidence>
<organism evidence="4 5">
    <name type="scientific">Microlunatus ginsengisoli</name>
    <dbReference type="NCBI Taxonomy" id="363863"/>
    <lineage>
        <taxon>Bacteria</taxon>
        <taxon>Bacillati</taxon>
        <taxon>Actinomycetota</taxon>
        <taxon>Actinomycetes</taxon>
        <taxon>Propionibacteriales</taxon>
        <taxon>Propionibacteriaceae</taxon>
        <taxon>Microlunatus</taxon>
    </lineage>
</organism>
<name>A0ABP6ZM75_9ACTN</name>
<protein>
    <submittedName>
        <fullName evidence="4">Lysophospholipid acyltransferase family protein</fullName>
    </submittedName>
</protein>
<feature type="domain" description="Phospholipid/glycerol acyltransferase" evidence="3">
    <location>
        <begin position="53"/>
        <end position="164"/>
    </location>
</feature>
<evidence type="ECO:0000313" key="4">
    <source>
        <dbReference type="EMBL" id="GAA3612277.1"/>
    </source>
</evidence>
<proteinExistence type="predicted"/>
<dbReference type="SUPFAM" id="SSF69593">
    <property type="entry name" value="Glycerol-3-phosphate (1)-acyltransferase"/>
    <property type="match status" value="1"/>
</dbReference>
<comment type="caution">
    <text evidence="4">The sequence shown here is derived from an EMBL/GenBank/DDBJ whole genome shotgun (WGS) entry which is preliminary data.</text>
</comment>
<evidence type="ECO:0000256" key="1">
    <source>
        <dbReference type="ARBA" id="ARBA00022679"/>
    </source>
</evidence>
<reference evidence="5" key="1">
    <citation type="journal article" date="2019" name="Int. J. Syst. Evol. Microbiol.">
        <title>The Global Catalogue of Microorganisms (GCM) 10K type strain sequencing project: providing services to taxonomists for standard genome sequencing and annotation.</title>
        <authorList>
            <consortium name="The Broad Institute Genomics Platform"/>
            <consortium name="The Broad Institute Genome Sequencing Center for Infectious Disease"/>
            <person name="Wu L."/>
            <person name="Ma J."/>
        </authorList>
    </citation>
    <scope>NUCLEOTIDE SEQUENCE [LARGE SCALE GENOMIC DNA]</scope>
    <source>
        <strain evidence="5">JCM 16929</strain>
    </source>
</reference>
<dbReference type="Proteomes" id="UP001501490">
    <property type="component" value="Unassembled WGS sequence"/>
</dbReference>
<dbReference type="PANTHER" id="PTHR10434">
    <property type="entry name" value="1-ACYL-SN-GLYCEROL-3-PHOSPHATE ACYLTRANSFERASE"/>
    <property type="match status" value="1"/>
</dbReference>
<accession>A0ABP6ZM75</accession>
<evidence type="ECO:0000313" key="5">
    <source>
        <dbReference type="Proteomes" id="UP001501490"/>
    </source>
</evidence>
<dbReference type="CDD" id="cd07989">
    <property type="entry name" value="LPLAT_AGPAT-like"/>
    <property type="match status" value="1"/>
</dbReference>
<keyword evidence="2 4" id="KW-0012">Acyltransferase</keyword>
<dbReference type="PANTHER" id="PTHR10434:SF11">
    <property type="entry name" value="1-ACYL-SN-GLYCEROL-3-PHOSPHATE ACYLTRANSFERASE"/>
    <property type="match status" value="1"/>
</dbReference>
<sequence length="242" mass="26250">MIGISPGTPHTDRLSPAGTLPFRLARPAVAAALRTYWRVGVHDQAYVPRSGPVVLATNHVGVLDGPLLAAVTERPSFALVKKEMYDGGAVGWLLTRFGQIPIDRHAVDPTAIRRAIRVLRDDGVLVVFPEGVRGTGEVHWAKGGAVYLAMVTGAPIVPVALIGTRDPGQDRDETPHRGAAVHVVYGRPFTVPRLPWPRPKALVAEHTERLRRILAEHVVEAQARTGLTLPGPPRPTTIRQRQ</sequence>